<dbReference type="GO" id="GO:0016787">
    <property type="term" value="F:hydrolase activity"/>
    <property type="evidence" value="ECO:0007669"/>
    <property type="project" value="UniProtKB-KW"/>
</dbReference>
<dbReference type="Proteomes" id="UP000030755">
    <property type="component" value="Unassembled WGS sequence"/>
</dbReference>
<gene>
    <name evidence="17" type="ORF">O9G_001286</name>
    <name evidence="18" type="ORF">ROZALSC1DRAFT_26854</name>
</gene>
<dbReference type="OMA" id="AYCEVHP"/>
<dbReference type="NCBIfam" id="TIGR03724">
    <property type="entry name" value="arch_bud32"/>
    <property type="match status" value="1"/>
</dbReference>
<keyword evidence="9" id="KW-0547">Nucleotide-binding</keyword>
<dbReference type="EMBL" id="ML004931">
    <property type="protein sequence ID" value="RKP21748.1"/>
    <property type="molecule type" value="Genomic_DNA"/>
</dbReference>
<evidence type="ECO:0000313" key="19">
    <source>
        <dbReference type="Proteomes" id="UP000030755"/>
    </source>
</evidence>
<feature type="domain" description="Protein kinase" evidence="16">
    <location>
        <begin position="1"/>
        <end position="205"/>
    </location>
</feature>
<evidence type="ECO:0000256" key="10">
    <source>
        <dbReference type="ARBA" id="ARBA00022777"/>
    </source>
</evidence>
<dbReference type="GO" id="GO:0000408">
    <property type="term" value="C:EKC/KEOPS complex"/>
    <property type="evidence" value="ECO:0007669"/>
    <property type="project" value="UniProtKB-ARBA"/>
</dbReference>
<evidence type="ECO:0000313" key="20">
    <source>
        <dbReference type="Proteomes" id="UP000281549"/>
    </source>
</evidence>
<keyword evidence="5" id="KW-0723">Serine/threonine-protein kinase</keyword>
<evidence type="ECO:0000256" key="9">
    <source>
        <dbReference type="ARBA" id="ARBA00022741"/>
    </source>
</evidence>
<dbReference type="GO" id="GO:0005634">
    <property type="term" value="C:nucleus"/>
    <property type="evidence" value="ECO:0007669"/>
    <property type="project" value="UniProtKB-SubCell"/>
</dbReference>
<organism evidence="17 19">
    <name type="scientific">Rozella allomycis (strain CSF55)</name>
    <dbReference type="NCBI Taxonomy" id="988480"/>
    <lineage>
        <taxon>Eukaryota</taxon>
        <taxon>Fungi</taxon>
        <taxon>Fungi incertae sedis</taxon>
        <taxon>Cryptomycota</taxon>
        <taxon>Cryptomycota incertae sedis</taxon>
        <taxon>Rozella</taxon>
    </lineage>
</organism>
<dbReference type="OrthoDB" id="3399at2759"/>
<evidence type="ECO:0000256" key="2">
    <source>
        <dbReference type="ARBA" id="ARBA00004123"/>
    </source>
</evidence>
<evidence type="ECO:0000313" key="18">
    <source>
        <dbReference type="EMBL" id="RKP21748.1"/>
    </source>
</evidence>
<dbReference type="Gene3D" id="3.30.200.20">
    <property type="entry name" value="Phosphorylase Kinase, domain 1"/>
    <property type="match status" value="1"/>
</dbReference>
<evidence type="ECO:0000256" key="11">
    <source>
        <dbReference type="ARBA" id="ARBA00022801"/>
    </source>
</evidence>
<dbReference type="PROSITE" id="PS00109">
    <property type="entry name" value="PROTEIN_KINASE_TYR"/>
    <property type="match status" value="1"/>
</dbReference>
<dbReference type="InterPro" id="IPR022495">
    <property type="entry name" value="Bud32"/>
</dbReference>
<dbReference type="InterPro" id="IPR018934">
    <property type="entry name" value="RIO_dom"/>
</dbReference>
<dbReference type="Proteomes" id="UP000281549">
    <property type="component" value="Unassembled WGS sequence"/>
</dbReference>
<sequence>MLISQGAEASTFTQSFKNFDKIILKKRESKNYRHHILDQNITKSRLSQEAKLLVKAASCDVRTPVLYWVDTQESILAMEHISGRPLKSCISSHAYLAESIGESIAKLHSCDIIHGDLTTSNILVENSSNEIVFIDFGLGYISSLAEDKAVDLYVLERAFDSSHPNDKDFFETIISSYFKKVSNPESIVIKLEEVRLRGRKRSMIG</sequence>
<dbReference type="GO" id="GO:0005524">
    <property type="term" value="F:ATP binding"/>
    <property type="evidence" value="ECO:0007669"/>
    <property type="project" value="UniProtKB-KW"/>
</dbReference>
<dbReference type="InterPro" id="IPR011009">
    <property type="entry name" value="Kinase-like_dom_sf"/>
</dbReference>
<dbReference type="EMBL" id="KE561054">
    <property type="protein sequence ID" value="EPZ33535.1"/>
    <property type="molecule type" value="Genomic_DNA"/>
</dbReference>
<dbReference type="GO" id="GO:0070525">
    <property type="term" value="P:tRNA threonylcarbamoyladenosine metabolic process"/>
    <property type="evidence" value="ECO:0007669"/>
    <property type="project" value="TreeGrafter"/>
</dbReference>
<comment type="catalytic activity">
    <reaction evidence="15">
        <text>L-seryl-[protein] + ATP = O-phospho-L-seryl-[protein] + ADP + H(+)</text>
        <dbReference type="Rhea" id="RHEA:17989"/>
        <dbReference type="Rhea" id="RHEA-COMP:9863"/>
        <dbReference type="Rhea" id="RHEA-COMP:11604"/>
        <dbReference type="ChEBI" id="CHEBI:15378"/>
        <dbReference type="ChEBI" id="CHEBI:29999"/>
        <dbReference type="ChEBI" id="CHEBI:30616"/>
        <dbReference type="ChEBI" id="CHEBI:83421"/>
        <dbReference type="ChEBI" id="CHEBI:456216"/>
        <dbReference type="EC" id="2.7.11.1"/>
    </reaction>
</comment>
<protein>
    <recommendedName>
        <fullName evidence="4">non-specific serine/threonine protein kinase</fullName>
        <ecNumber evidence="4">2.7.11.1</ecNumber>
    </recommendedName>
</protein>
<dbReference type="PROSITE" id="PS50011">
    <property type="entry name" value="PROTEIN_KINASE_DOM"/>
    <property type="match status" value="1"/>
</dbReference>
<dbReference type="EC" id="2.7.11.1" evidence="4"/>
<evidence type="ECO:0000256" key="6">
    <source>
        <dbReference type="ARBA" id="ARBA00022553"/>
    </source>
</evidence>
<keyword evidence="12" id="KW-0067">ATP-binding</keyword>
<dbReference type="SUPFAM" id="SSF56112">
    <property type="entry name" value="Protein kinase-like (PK-like)"/>
    <property type="match status" value="1"/>
</dbReference>
<dbReference type="InterPro" id="IPR000719">
    <property type="entry name" value="Prot_kinase_dom"/>
</dbReference>
<dbReference type="PANTHER" id="PTHR12209:SF0">
    <property type="entry name" value="EKC_KEOPS COMPLEX SUBUNIT TP53RK"/>
    <property type="match status" value="1"/>
</dbReference>
<comment type="similarity">
    <text evidence="3">Belongs to the protein kinase superfamily. BUD32 family.</text>
</comment>
<evidence type="ECO:0000256" key="1">
    <source>
        <dbReference type="ARBA" id="ARBA00003747"/>
    </source>
</evidence>
<reference evidence="17 19" key="1">
    <citation type="journal article" date="2013" name="Curr. Biol.">
        <title>Shared signatures of parasitism and phylogenomics unite Cryptomycota and microsporidia.</title>
        <authorList>
            <person name="James T.Y."/>
            <person name="Pelin A."/>
            <person name="Bonen L."/>
            <person name="Ahrendt S."/>
            <person name="Sain D."/>
            <person name="Corradi N."/>
            <person name="Stajich J.E."/>
        </authorList>
    </citation>
    <scope>NUCLEOTIDE SEQUENCE [LARGE SCALE GENOMIC DNA]</scope>
    <source>
        <strain evidence="17 19">CSF55</strain>
        <strain evidence="17 19">CSF55</strain>
    </source>
</reference>
<keyword evidence="6" id="KW-0597">Phosphoprotein</keyword>
<reference evidence="20" key="2">
    <citation type="journal article" date="2018" name="Nat. Microbiol.">
        <title>Leveraging single-cell genomics to expand the fungal tree of life.</title>
        <authorList>
            <person name="Ahrendt S.R."/>
            <person name="Quandt C.A."/>
            <person name="Ciobanu D."/>
            <person name="Clum A."/>
            <person name="Salamov A."/>
            <person name="Andreopoulos B."/>
            <person name="Cheng J.F."/>
            <person name="Woyke T."/>
            <person name="Pelin A."/>
            <person name="Henrissat B."/>
            <person name="Reynolds N.K."/>
            <person name="Benny G.L."/>
            <person name="Smith M.E."/>
            <person name="James T.Y."/>
            <person name="Grigoriev I.V."/>
        </authorList>
    </citation>
    <scope>NUCLEOTIDE SEQUENCE [LARGE SCALE GENOMIC DNA]</scope>
    <source>
        <strain evidence="20">CSF55</strain>
    </source>
</reference>
<evidence type="ECO:0000256" key="4">
    <source>
        <dbReference type="ARBA" id="ARBA00012513"/>
    </source>
</evidence>
<dbReference type="GO" id="GO:0005829">
    <property type="term" value="C:cytosol"/>
    <property type="evidence" value="ECO:0007669"/>
    <property type="project" value="TreeGrafter"/>
</dbReference>
<keyword evidence="19" id="KW-1185">Reference proteome</keyword>
<keyword evidence="10 17" id="KW-0418">Kinase</keyword>
<dbReference type="GO" id="GO:0004674">
    <property type="term" value="F:protein serine/threonine kinase activity"/>
    <property type="evidence" value="ECO:0007669"/>
    <property type="project" value="UniProtKB-KW"/>
</dbReference>
<dbReference type="Pfam" id="PF01163">
    <property type="entry name" value="RIO1"/>
    <property type="match status" value="1"/>
</dbReference>
<dbReference type="FunFam" id="3.30.200.20:FF:000201">
    <property type="entry name" value="TP53-regulating kinase isoform X1"/>
    <property type="match status" value="1"/>
</dbReference>
<dbReference type="InterPro" id="IPR008266">
    <property type="entry name" value="Tyr_kinase_AS"/>
</dbReference>
<dbReference type="STRING" id="988480.A0A075ATN3"/>
<dbReference type="Gene3D" id="1.10.510.10">
    <property type="entry name" value="Transferase(Phosphotransferase) domain 1"/>
    <property type="match status" value="1"/>
</dbReference>
<evidence type="ECO:0000256" key="12">
    <source>
        <dbReference type="ARBA" id="ARBA00022840"/>
    </source>
</evidence>
<keyword evidence="7" id="KW-0808">Transferase</keyword>
<evidence type="ECO:0000259" key="16">
    <source>
        <dbReference type="PROSITE" id="PS50011"/>
    </source>
</evidence>
<evidence type="ECO:0000256" key="7">
    <source>
        <dbReference type="ARBA" id="ARBA00022679"/>
    </source>
</evidence>
<name>A0A075ATN3_ROZAC</name>
<dbReference type="GO" id="GO:0008033">
    <property type="term" value="P:tRNA processing"/>
    <property type="evidence" value="ECO:0007669"/>
    <property type="project" value="UniProtKB-KW"/>
</dbReference>
<comment type="subcellular location">
    <subcellularLocation>
        <location evidence="2">Nucleus</location>
    </subcellularLocation>
</comment>
<evidence type="ECO:0000256" key="14">
    <source>
        <dbReference type="ARBA" id="ARBA00047899"/>
    </source>
</evidence>
<evidence type="ECO:0000256" key="15">
    <source>
        <dbReference type="ARBA" id="ARBA00048679"/>
    </source>
</evidence>
<keyword evidence="13" id="KW-0539">Nucleus</keyword>
<accession>A0A075ATN3</accession>
<evidence type="ECO:0000256" key="13">
    <source>
        <dbReference type="ARBA" id="ARBA00023242"/>
    </source>
</evidence>
<comment type="catalytic activity">
    <reaction evidence="14">
        <text>L-threonyl-[protein] + ATP = O-phospho-L-threonyl-[protein] + ADP + H(+)</text>
        <dbReference type="Rhea" id="RHEA:46608"/>
        <dbReference type="Rhea" id="RHEA-COMP:11060"/>
        <dbReference type="Rhea" id="RHEA-COMP:11605"/>
        <dbReference type="ChEBI" id="CHEBI:15378"/>
        <dbReference type="ChEBI" id="CHEBI:30013"/>
        <dbReference type="ChEBI" id="CHEBI:30616"/>
        <dbReference type="ChEBI" id="CHEBI:61977"/>
        <dbReference type="ChEBI" id="CHEBI:456216"/>
        <dbReference type="EC" id="2.7.11.1"/>
    </reaction>
</comment>
<comment type="function">
    <text evidence="1">Component of the EKC/KEOPS complex that is required for the formation of a threonylcarbamoyl group on adenosine at position 37 (t(6)A37) in tRNAs that read codons beginning with adenine. The complex is probably involved in the transfer of the threonylcarbamoyl moiety of threonylcarbamoyl-AMP (TC-AMP) to the N6 group of A37. BUD32 has ATPase activity in the context of the EKC/KEOPS complex and likely plays a supporting role to the catalytic subunit KAE1. The EKC/KEOPS complex also promotes both telomere uncapping and telomere elongation. The complex is required for efficient recruitment of transcriptional coactivators.</text>
</comment>
<reference evidence="18" key="3">
    <citation type="submission" date="2018-08" db="EMBL/GenBank/DDBJ databases">
        <title>Leveraging single-cell genomics to expand the Fungal Tree of Life.</title>
        <authorList>
            <consortium name="DOE Joint Genome Institute"/>
            <person name="Ahrendt S.R."/>
            <person name="Quandt C.A."/>
            <person name="Ciobanu D."/>
            <person name="Clum A."/>
            <person name="Salamov A."/>
            <person name="Andreopoulos B."/>
            <person name="Cheng J.-F."/>
            <person name="Woyke T."/>
            <person name="Pelin A."/>
            <person name="Henrissat B."/>
            <person name="Reynolds N."/>
            <person name="Benny G.L."/>
            <person name="Smith M.E."/>
            <person name="James T.Y."/>
            <person name="Grigoriev I.V."/>
        </authorList>
    </citation>
    <scope>NUCLEOTIDE SEQUENCE</scope>
    <source>
        <strain evidence="18">CSF55</strain>
    </source>
</reference>
<dbReference type="PANTHER" id="PTHR12209">
    <property type="entry name" value="NON-SPECIFIC SERINE/THREONINE PROTEIN KINASE"/>
    <property type="match status" value="1"/>
</dbReference>
<dbReference type="FunFam" id="1.10.510.10:FF:000323">
    <property type="entry name" value="TP53-regulating kinase, putative"/>
    <property type="match status" value="1"/>
</dbReference>
<evidence type="ECO:0000256" key="3">
    <source>
        <dbReference type="ARBA" id="ARBA00010630"/>
    </source>
</evidence>
<evidence type="ECO:0000256" key="8">
    <source>
        <dbReference type="ARBA" id="ARBA00022694"/>
    </source>
</evidence>
<evidence type="ECO:0000256" key="5">
    <source>
        <dbReference type="ARBA" id="ARBA00022527"/>
    </source>
</evidence>
<keyword evidence="8" id="KW-0819">tRNA processing</keyword>
<dbReference type="HOGENOM" id="CLU_063953_0_0_1"/>
<keyword evidence="11" id="KW-0378">Hydrolase</keyword>
<proteinExistence type="inferred from homology"/>
<dbReference type="AlphaFoldDB" id="A0A075ATN3"/>
<evidence type="ECO:0000313" key="17">
    <source>
        <dbReference type="EMBL" id="EPZ33535.1"/>
    </source>
</evidence>